<dbReference type="InterPro" id="IPR019734">
    <property type="entry name" value="TPR_rpt"/>
</dbReference>
<dbReference type="PANTHER" id="PTHR45138">
    <property type="entry name" value="REGULATORY COMPONENTS OF SENSORY TRANSDUCTION SYSTEM"/>
    <property type="match status" value="1"/>
</dbReference>
<dbReference type="GO" id="GO:0005886">
    <property type="term" value="C:plasma membrane"/>
    <property type="evidence" value="ECO:0007669"/>
    <property type="project" value="UniProtKB-SubCell"/>
</dbReference>
<keyword evidence="5" id="KW-0472">Membrane</keyword>
<dbReference type="Proteomes" id="UP000295375">
    <property type="component" value="Unassembled WGS sequence"/>
</dbReference>
<evidence type="ECO:0000256" key="4">
    <source>
        <dbReference type="ARBA" id="ARBA00034247"/>
    </source>
</evidence>
<dbReference type="Gene3D" id="1.25.40.10">
    <property type="entry name" value="Tetratricopeptide repeat domain"/>
    <property type="match status" value="2"/>
</dbReference>
<comment type="catalytic activity">
    <reaction evidence="4">
        <text>2 GTP = 3',3'-c-di-GMP + 2 diphosphate</text>
        <dbReference type="Rhea" id="RHEA:24898"/>
        <dbReference type="ChEBI" id="CHEBI:33019"/>
        <dbReference type="ChEBI" id="CHEBI:37565"/>
        <dbReference type="ChEBI" id="CHEBI:58805"/>
        <dbReference type="EC" id="2.7.7.65"/>
    </reaction>
</comment>
<dbReference type="GO" id="GO:0052621">
    <property type="term" value="F:diguanylate cyclase activity"/>
    <property type="evidence" value="ECO:0007669"/>
    <property type="project" value="UniProtKB-EC"/>
</dbReference>
<dbReference type="CDD" id="cd01949">
    <property type="entry name" value="GGDEF"/>
    <property type="match status" value="1"/>
</dbReference>
<dbReference type="PROSITE" id="PS50887">
    <property type="entry name" value="GGDEF"/>
    <property type="match status" value="1"/>
</dbReference>
<dbReference type="FunFam" id="3.30.70.270:FF:000001">
    <property type="entry name" value="Diguanylate cyclase domain protein"/>
    <property type="match status" value="1"/>
</dbReference>
<dbReference type="OrthoDB" id="6191081at2"/>
<accession>A0A4R6UQC0</accession>
<evidence type="ECO:0000313" key="7">
    <source>
        <dbReference type="EMBL" id="TDQ47703.1"/>
    </source>
</evidence>
<gene>
    <name evidence="7" type="ORF">EV696_109107</name>
</gene>
<dbReference type="InterPro" id="IPR029787">
    <property type="entry name" value="Nucleotide_cyclase"/>
</dbReference>
<keyword evidence="8" id="KW-1185">Reference proteome</keyword>
<dbReference type="PANTHER" id="PTHR45138:SF9">
    <property type="entry name" value="DIGUANYLATE CYCLASE DGCM-RELATED"/>
    <property type="match status" value="1"/>
</dbReference>
<keyword evidence="5" id="KW-0812">Transmembrane</keyword>
<dbReference type="InterPro" id="IPR000160">
    <property type="entry name" value="GGDEF_dom"/>
</dbReference>
<dbReference type="Pfam" id="PF00990">
    <property type="entry name" value="GGDEF"/>
    <property type="match status" value="1"/>
</dbReference>
<dbReference type="SUPFAM" id="SSF55073">
    <property type="entry name" value="Nucleotide cyclase"/>
    <property type="match status" value="1"/>
</dbReference>
<sequence>MHVHHVYPLMLAIFLLFSPVSLTLAAHAPAVSASTQQWLDKLTDIQRRTQADPEGSAKALAEMESQLPADEPLVQQKWQQLRCTVGAANSNTEQVQQAAEWLMRESATKPELGIIANTCRASLLFRVGDRQQAFQLAQQAVQQAKQQTDWRLRFDAALQLGQIADRLGEFDTALEAYLQAQSAAEAMDDRHALFLLWGNLSVLYTYMNRLDEAIATNDRALQLAEAEQPPDANRLTRLYLQRYFALSRTDRLDDRQHALLQAERYAAQTPEPQLKTITAVNLSDHYYKTGQYEKSIASASKAIQLAEQYQDPALRAIGFANRGFAKLYAKQDGGRQDVEQSIKMLGDMGNKPDVSGIYQEYSEVLAAIGDYREAYLAAREHKRLSDELFRADRDKRVLELQEQYNTEKREREITLLSKENALKSVELANRELERRTWWLVAVITALVLCALVLLYRRARTRVTQLSAINIDLDYQSTHDPLTGLFNRRYVDHFFRQFDWQAPLQPGHTHALFLLDLDHFKQINDRLGHAAGDVVLKTIADRLRSTLRERDIAVRWGGEEFLIVLLDVQREQLEAVAQRLMQTVAGEPVTLEQGPLPVTGSFGYAVLPLRIGEQALSIDKTLHLVDLALYQAKARGRNQAVGITALQLSSEHDLETLETGLADAIAAGQIEARISKGPGG</sequence>
<dbReference type="SMART" id="SM00267">
    <property type="entry name" value="GGDEF"/>
    <property type="match status" value="1"/>
</dbReference>
<evidence type="ECO:0000313" key="8">
    <source>
        <dbReference type="Proteomes" id="UP000295375"/>
    </source>
</evidence>
<dbReference type="SUPFAM" id="SSF48452">
    <property type="entry name" value="TPR-like"/>
    <property type="match status" value="2"/>
</dbReference>
<dbReference type="InterPro" id="IPR011990">
    <property type="entry name" value="TPR-like_helical_dom_sf"/>
</dbReference>
<reference evidence="7 8" key="1">
    <citation type="submission" date="2019-03" db="EMBL/GenBank/DDBJ databases">
        <title>Genomic Encyclopedia of Type Strains, Phase IV (KMG-IV): sequencing the most valuable type-strain genomes for metagenomic binning, comparative biology and taxonomic classification.</title>
        <authorList>
            <person name="Goeker M."/>
        </authorList>
    </citation>
    <scope>NUCLEOTIDE SEQUENCE [LARGE SCALE GENOMIC DNA]</scope>
    <source>
        <strain evidence="7 8">DSM 103792</strain>
    </source>
</reference>
<dbReference type="AlphaFoldDB" id="A0A4R6UQC0"/>
<evidence type="ECO:0000256" key="2">
    <source>
        <dbReference type="ARBA" id="ARBA00004533"/>
    </source>
</evidence>
<name>A0A4R6UQC0_9GAMM</name>
<evidence type="ECO:0000256" key="3">
    <source>
        <dbReference type="ARBA" id="ARBA00012528"/>
    </source>
</evidence>
<comment type="cofactor">
    <cofactor evidence="1">
        <name>Mg(2+)</name>
        <dbReference type="ChEBI" id="CHEBI:18420"/>
    </cofactor>
</comment>
<keyword evidence="5" id="KW-1133">Transmembrane helix</keyword>
<dbReference type="NCBIfam" id="TIGR00254">
    <property type="entry name" value="GGDEF"/>
    <property type="match status" value="1"/>
</dbReference>
<dbReference type="InterPro" id="IPR043128">
    <property type="entry name" value="Rev_trsase/Diguanyl_cyclase"/>
</dbReference>
<proteinExistence type="predicted"/>
<evidence type="ECO:0000259" key="6">
    <source>
        <dbReference type="PROSITE" id="PS50887"/>
    </source>
</evidence>
<protein>
    <recommendedName>
        <fullName evidence="3">diguanylate cyclase</fullName>
        <ecNumber evidence="3">2.7.7.65</ecNumber>
    </recommendedName>
</protein>
<comment type="caution">
    <text evidence="7">The sequence shown here is derived from an EMBL/GenBank/DDBJ whole genome shotgun (WGS) entry which is preliminary data.</text>
</comment>
<feature type="domain" description="GGDEF" evidence="6">
    <location>
        <begin position="507"/>
        <end position="644"/>
    </location>
</feature>
<feature type="transmembrane region" description="Helical" evidence="5">
    <location>
        <begin position="437"/>
        <end position="455"/>
    </location>
</feature>
<comment type="subcellular location">
    <subcellularLocation>
        <location evidence="2">Cell inner membrane</location>
    </subcellularLocation>
</comment>
<evidence type="ECO:0000256" key="5">
    <source>
        <dbReference type="SAM" id="Phobius"/>
    </source>
</evidence>
<organism evidence="7 8">
    <name type="scientific">Permianibacter aggregans</name>
    <dbReference type="NCBI Taxonomy" id="1510150"/>
    <lineage>
        <taxon>Bacteria</taxon>
        <taxon>Pseudomonadati</taxon>
        <taxon>Pseudomonadota</taxon>
        <taxon>Gammaproteobacteria</taxon>
        <taxon>Pseudomonadales</taxon>
        <taxon>Pseudomonadaceae</taxon>
        <taxon>Permianibacter</taxon>
    </lineage>
</organism>
<dbReference type="SMART" id="SM00028">
    <property type="entry name" value="TPR"/>
    <property type="match status" value="4"/>
</dbReference>
<dbReference type="EC" id="2.7.7.65" evidence="3"/>
<dbReference type="Pfam" id="PF13181">
    <property type="entry name" value="TPR_8"/>
    <property type="match status" value="2"/>
</dbReference>
<dbReference type="Gene3D" id="3.30.70.270">
    <property type="match status" value="1"/>
</dbReference>
<evidence type="ECO:0000256" key="1">
    <source>
        <dbReference type="ARBA" id="ARBA00001946"/>
    </source>
</evidence>
<dbReference type="EMBL" id="SNYM01000009">
    <property type="protein sequence ID" value="TDQ47703.1"/>
    <property type="molecule type" value="Genomic_DNA"/>
</dbReference>
<dbReference type="InterPro" id="IPR050469">
    <property type="entry name" value="Diguanylate_Cyclase"/>
</dbReference>
<dbReference type="RefSeq" id="WP_133590929.1">
    <property type="nucleotide sequence ID" value="NZ_CP037953.1"/>
</dbReference>